<evidence type="ECO:0000256" key="1">
    <source>
        <dbReference type="SAM" id="SignalP"/>
    </source>
</evidence>
<name>A0AAE1PKP0_9EUCA</name>
<accession>A0AAE1PKP0</accession>
<dbReference type="EMBL" id="JAWZYT010001807">
    <property type="protein sequence ID" value="KAK4309029.1"/>
    <property type="molecule type" value="Genomic_DNA"/>
</dbReference>
<feature type="chain" id="PRO_5042097208" evidence="1">
    <location>
        <begin position="20"/>
        <end position="143"/>
    </location>
</feature>
<evidence type="ECO:0000313" key="2">
    <source>
        <dbReference type="EMBL" id="KAK4309029.1"/>
    </source>
</evidence>
<evidence type="ECO:0000313" key="3">
    <source>
        <dbReference type="Proteomes" id="UP001292094"/>
    </source>
</evidence>
<dbReference type="AlphaFoldDB" id="A0AAE1PKP0"/>
<gene>
    <name evidence="2" type="ORF">Pmani_019289</name>
</gene>
<proteinExistence type="predicted"/>
<organism evidence="2 3">
    <name type="scientific">Petrolisthes manimaculis</name>
    <dbReference type="NCBI Taxonomy" id="1843537"/>
    <lineage>
        <taxon>Eukaryota</taxon>
        <taxon>Metazoa</taxon>
        <taxon>Ecdysozoa</taxon>
        <taxon>Arthropoda</taxon>
        <taxon>Crustacea</taxon>
        <taxon>Multicrustacea</taxon>
        <taxon>Malacostraca</taxon>
        <taxon>Eumalacostraca</taxon>
        <taxon>Eucarida</taxon>
        <taxon>Decapoda</taxon>
        <taxon>Pleocyemata</taxon>
        <taxon>Anomura</taxon>
        <taxon>Galatheoidea</taxon>
        <taxon>Porcellanidae</taxon>
        <taxon>Petrolisthes</taxon>
    </lineage>
</organism>
<dbReference type="Proteomes" id="UP001292094">
    <property type="component" value="Unassembled WGS sequence"/>
</dbReference>
<keyword evidence="1" id="KW-0732">Signal</keyword>
<sequence>MRACTVIMLLVVVLVAVMADPQRRRIFDGRRPGVGGIGGGGGIFGFLGLGGSSDGILGGLISALQENGTVLSLFGQMAGCRFGLLCDNQECRECILNIPGADITQDPAYLECFTDSLGCTTDCLTQLRDCVSSITAVSECLNA</sequence>
<comment type="caution">
    <text evidence="2">The sequence shown here is derived from an EMBL/GenBank/DDBJ whole genome shotgun (WGS) entry which is preliminary data.</text>
</comment>
<protein>
    <submittedName>
        <fullName evidence="2">Uncharacterized protein</fullName>
    </submittedName>
</protein>
<feature type="signal peptide" evidence="1">
    <location>
        <begin position="1"/>
        <end position="19"/>
    </location>
</feature>
<reference evidence="2" key="1">
    <citation type="submission" date="2023-11" db="EMBL/GenBank/DDBJ databases">
        <title>Genome assemblies of two species of porcelain crab, Petrolisthes cinctipes and Petrolisthes manimaculis (Anomura: Porcellanidae).</title>
        <authorList>
            <person name="Angst P."/>
        </authorList>
    </citation>
    <scope>NUCLEOTIDE SEQUENCE</scope>
    <source>
        <strain evidence="2">PB745_02</strain>
        <tissue evidence="2">Gill</tissue>
    </source>
</reference>
<keyword evidence="3" id="KW-1185">Reference proteome</keyword>